<dbReference type="GO" id="GO:0016301">
    <property type="term" value="F:kinase activity"/>
    <property type="evidence" value="ECO:0007669"/>
    <property type="project" value="UniProtKB-KW"/>
</dbReference>
<dbReference type="InterPro" id="IPR010559">
    <property type="entry name" value="Sig_transdc_His_kin_internal"/>
</dbReference>
<feature type="domain" description="Signal transduction histidine kinase internal region" evidence="3">
    <location>
        <begin position="155"/>
        <end position="232"/>
    </location>
</feature>
<dbReference type="EMBL" id="JAEHFX010000001">
    <property type="protein sequence ID" value="MBK0401891.1"/>
    <property type="molecule type" value="Genomic_DNA"/>
</dbReference>
<keyword evidence="1" id="KW-0175">Coiled coil</keyword>
<dbReference type="InterPro" id="IPR050640">
    <property type="entry name" value="Bact_2-comp_sensor_kinase"/>
</dbReference>
<feature type="transmembrane region" description="Helical" evidence="2">
    <location>
        <begin position="74"/>
        <end position="96"/>
    </location>
</feature>
<dbReference type="InterPro" id="IPR036890">
    <property type="entry name" value="HATPase_C_sf"/>
</dbReference>
<keyword evidence="5" id="KW-1185">Reference proteome</keyword>
<dbReference type="Proteomes" id="UP000644147">
    <property type="component" value="Unassembled WGS sequence"/>
</dbReference>
<dbReference type="Pfam" id="PF06580">
    <property type="entry name" value="His_kinase"/>
    <property type="match status" value="1"/>
</dbReference>
<keyword evidence="4" id="KW-0808">Transferase</keyword>
<gene>
    <name evidence="4" type="ORF">I5M27_02775</name>
</gene>
<feature type="transmembrane region" description="Helical" evidence="2">
    <location>
        <begin position="116"/>
        <end position="135"/>
    </location>
</feature>
<organism evidence="4 5">
    <name type="scientific">Adhaeribacter terrigena</name>
    <dbReference type="NCBI Taxonomy" id="2793070"/>
    <lineage>
        <taxon>Bacteria</taxon>
        <taxon>Pseudomonadati</taxon>
        <taxon>Bacteroidota</taxon>
        <taxon>Cytophagia</taxon>
        <taxon>Cytophagales</taxon>
        <taxon>Hymenobacteraceae</taxon>
        <taxon>Adhaeribacter</taxon>
    </lineage>
</organism>
<name>A0ABS1BXM0_9BACT</name>
<accession>A0ABS1BXM0</accession>
<comment type="caution">
    <text evidence="4">The sequence shown here is derived from an EMBL/GenBank/DDBJ whole genome shotgun (WGS) entry which is preliminary data.</text>
</comment>
<feature type="transmembrane region" description="Helical" evidence="2">
    <location>
        <begin position="7"/>
        <end position="27"/>
    </location>
</feature>
<proteinExistence type="predicted"/>
<evidence type="ECO:0000256" key="1">
    <source>
        <dbReference type="SAM" id="Coils"/>
    </source>
</evidence>
<dbReference type="PANTHER" id="PTHR34220">
    <property type="entry name" value="SENSOR HISTIDINE KINASE YPDA"/>
    <property type="match status" value="1"/>
</dbReference>
<reference evidence="4 5" key="1">
    <citation type="submission" date="2020-12" db="EMBL/GenBank/DDBJ databases">
        <title>Bacterial novel species Adhaeribacter sp. BT258 isolated from soil.</title>
        <authorList>
            <person name="Jung H.-Y."/>
        </authorList>
    </citation>
    <scope>NUCLEOTIDE SEQUENCE [LARGE SCALE GENOMIC DNA]</scope>
    <source>
        <strain evidence="4 5">BT258</strain>
    </source>
</reference>
<keyword evidence="2" id="KW-1133">Transmembrane helix</keyword>
<keyword evidence="2" id="KW-0472">Membrane</keyword>
<feature type="transmembrane region" description="Helical" evidence="2">
    <location>
        <begin position="42"/>
        <end position="62"/>
    </location>
</feature>
<dbReference type="RefSeq" id="WP_200504492.1">
    <property type="nucleotide sequence ID" value="NZ_JAEHFX010000001.1"/>
</dbReference>
<evidence type="ECO:0000259" key="3">
    <source>
        <dbReference type="Pfam" id="PF06580"/>
    </source>
</evidence>
<dbReference type="SUPFAM" id="SSF55874">
    <property type="entry name" value="ATPase domain of HSP90 chaperone/DNA topoisomerase II/histidine kinase"/>
    <property type="match status" value="1"/>
</dbReference>
<evidence type="ECO:0000313" key="4">
    <source>
        <dbReference type="EMBL" id="MBK0401891.1"/>
    </source>
</evidence>
<keyword evidence="4" id="KW-0418">Kinase</keyword>
<evidence type="ECO:0000313" key="5">
    <source>
        <dbReference type="Proteomes" id="UP000644147"/>
    </source>
</evidence>
<sequence length="341" mass="40454">MQKKIFSYALHFILWFFFLCFPLIFFIEGDEFEIESVLTLPYYWLFSFSYLSLYYLNYYFFIPRFYLKKQYNKYILTIFGLFTAFYFLKPFILMFSHYLKEQNVALPDYPPLLPDTISIIIFVFVVVIGLAIQVIKQREATEKRALQAETDRANAELSYLKAQINPHFLFNTLNNIYSLSVDQHPETPASIMRLSNIMRYLTDDASKDFVPLEEEINCIRDYIDLQKLRLYKNMTVDFSVTGNIKDKQIAPLILMTYIENVFKYGISSREEARITIKLQIDDEKISFFCQNRIFALPRVIERIGIGLVNTEKRLKYLYPNKHNLTISNNNGYYTVNLTLFA</sequence>
<feature type="coiled-coil region" evidence="1">
    <location>
        <begin position="136"/>
        <end position="163"/>
    </location>
</feature>
<keyword evidence="2" id="KW-0812">Transmembrane</keyword>
<evidence type="ECO:0000256" key="2">
    <source>
        <dbReference type="SAM" id="Phobius"/>
    </source>
</evidence>
<protein>
    <submittedName>
        <fullName evidence="4">Sensor histidine kinase</fullName>
    </submittedName>
</protein>
<dbReference type="PANTHER" id="PTHR34220:SF7">
    <property type="entry name" value="SENSOR HISTIDINE KINASE YPDA"/>
    <property type="match status" value="1"/>
</dbReference>